<reference evidence="1 2" key="1">
    <citation type="submission" date="2015-01" db="EMBL/GenBank/DDBJ databases">
        <title>Enhanced salinomycin production by adjusting the supply of polyketide extender units in Streptomyce albus DSM 41398.</title>
        <authorList>
            <person name="Lu C."/>
        </authorList>
    </citation>
    <scope>NUCLEOTIDE SEQUENCE [LARGE SCALE GENOMIC DNA]</scope>
    <source>
        <strain evidence="2">ATCC 21838 / DSM 41398 / FERM P-419 / JCM 4703 / NBRC 107858</strain>
    </source>
</reference>
<dbReference type="AlphaFoldDB" id="A0A0B5EP02"/>
<dbReference type="EMBL" id="CP010519">
    <property type="protein sequence ID" value="AJE80536.1"/>
    <property type="molecule type" value="Genomic_DNA"/>
</dbReference>
<sequence length="147" mass="14508">MLLVTDHAGEVRCVTGQGGVRIAVADSISFIGPQFAGQLVVTGSHGGASAGEYALRAQVAAVACNDAGVGKDRAGIAGLDALEEKGVIGVGVGHDSARIGDGADSWESGIISHANAAALAAGVRCGRPLRTEFTALAERLAGKAAAC</sequence>
<accession>A0A0B5EP02</accession>
<gene>
    <name evidence="1" type="ORF">SLNWT_0160</name>
</gene>
<dbReference type="KEGG" id="sals:SLNWT_0160"/>
<name>A0A0B5EP02_STRA4</name>
<keyword evidence="2" id="KW-1185">Reference proteome</keyword>
<evidence type="ECO:0000313" key="1">
    <source>
        <dbReference type="EMBL" id="AJE80536.1"/>
    </source>
</evidence>
<dbReference type="Proteomes" id="UP000031523">
    <property type="component" value="Chromosome"/>
</dbReference>
<evidence type="ECO:0000313" key="2">
    <source>
        <dbReference type="Proteomes" id="UP000031523"/>
    </source>
</evidence>
<protein>
    <submittedName>
        <fullName evidence="1">Uncharacterized protein</fullName>
    </submittedName>
</protein>
<proteinExistence type="predicted"/>
<organism evidence="1 2">
    <name type="scientific">Streptomyces albus (strain ATCC 21838 / DSM 41398 / FERM P-419 / JCM 4703 / NBRC 107858)</name>
    <dbReference type="NCBI Taxonomy" id="1081613"/>
    <lineage>
        <taxon>Bacteria</taxon>
        <taxon>Bacillati</taxon>
        <taxon>Actinomycetota</taxon>
        <taxon>Actinomycetes</taxon>
        <taxon>Kitasatosporales</taxon>
        <taxon>Streptomycetaceae</taxon>
        <taxon>Streptomyces</taxon>
    </lineage>
</organism>